<reference evidence="17" key="3">
    <citation type="submission" date="2025-09" db="UniProtKB">
        <authorList>
            <consortium name="Ensembl"/>
        </authorList>
    </citation>
    <scope>IDENTIFICATION</scope>
    <source>
        <strain evidence="17">Glennie</strain>
    </source>
</reference>
<evidence type="ECO:0000256" key="4">
    <source>
        <dbReference type="ARBA" id="ARBA00011533"/>
    </source>
</evidence>
<dbReference type="eggNOG" id="ENOG502S6X0">
    <property type="taxonomic scope" value="Eukaryota"/>
</dbReference>
<comment type="subcellular location">
    <subcellularLocation>
        <location evidence="2">Mitochondrion inner membrane</location>
        <topology evidence="2">Single-pass membrane protein</topology>
        <orientation evidence="2">Matrix side</orientation>
    </subcellularLocation>
</comment>
<organism evidence="17 18">
    <name type="scientific">Ornithorhynchus anatinus</name>
    <name type="common">Duckbill platypus</name>
    <dbReference type="NCBI Taxonomy" id="9258"/>
    <lineage>
        <taxon>Eukaryota</taxon>
        <taxon>Metazoa</taxon>
        <taxon>Chordata</taxon>
        <taxon>Craniata</taxon>
        <taxon>Vertebrata</taxon>
        <taxon>Euteleostomi</taxon>
        <taxon>Mammalia</taxon>
        <taxon>Monotremata</taxon>
        <taxon>Ornithorhynchidae</taxon>
        <taxon>Ornithorhynchus</taxon>
    </lineage>
</organism>
<dbReference type="GO" id="GO:0005743">
    <property type="term" value="C:mitochondrial inner membrane"/>
    <property type="evidence" value="ECO:0007669"/>
    <property type="project" value="UniProtKB-SubCell"/>
</dbReference>
<reference evidence="17 18" key="1">
    <citation type="journal article" date="2008" name="Nature">
        <title>Genome analysis of the platypus reveals unique signatures of evolution.</title>
        <authorList>
            <person name="Warren W.C."/>
            <person name="Hillier L.W."/>
            <person name="Marshall Graves J.A."/>
            <person name="Birney E."/>
            <person name="Ponting C.P."/>
            <person name="Grutzner F."/>
            <person name="Belov K."/>
            <person name="Miller W."/>
            <person name="Clarke L."/>
            <person name="Chinwalla A.T."/>
            <person name="Yang S.P."/>
            <person name="Heger A."/>
            <person name="Locke D.P."/>
            <person name="Miethke P."/>
            <person name="Waters P.D."/>
            <person name="Veyrunes F."/>
            <person name="Fulton L."/>
            <person name="Fulton B."/>
            <person name="Graves T."/>
            <person name="Wallis J."/>
            <person name="Puente X.S."/>
            <person name="Lopez-Otin C."/>
            <person name="Ordonez G.R."/>
            <person name="Eichler E.E."/>
            <person name="Chen L."/>
            <person name="Cheng Z."/>
            <person name="Deakin J.E."/>
            <person name="Alsop A."/>
            <person name="Thompson K."/>
            <person name="Kirby P."/>
            <person name="Papenfuss A.T."/>
            <person name="Wakefield M.J."/>
            <person name="Olender T."/>
            <person name="Lancet D."/>
            <person name="Huttley G.A."/>
            <person name="Smit A.F."/>
            <person name="Pask A."/>
            <person name="Temple-Smith P."/>
            <person name="Batzer M.A."/>
            <person name="Walker J.A."/>
            <person name="Konkel M.K."/>
            <person name="Harris R.S."/>
            <person name="Whittington C.M."/>
            <person name="Wong E.S."/>
            <person name="Gemmell N.J."/>
            <person name="Buschiazzo E."/>
            <person name="Vargas Jentzsch I.M."/>
            <person name="Merkel A."/>
            <person name="Schmitz J."/>
            <person name="Zemann A."/>
            <person name="Churakov G."/>
            <person name="Kriegs J.O."/>
            <person name="Brosius J."/>
            <person name="Murchison E.P."/>
            <person name="Sachidanandam R."/>
            <person name="Smith C."/>
            <person name="Hannon G.J."/>
            <person name="Tsend-Ayush E."/>
            <person name="McMillan D."/>
            <person name="Attenborough R."/>
            <person name="Rens W."/>
            <person name="Ferguson-Smith M."/>
            <person name="Lefevre C.M."/>
            <person name="Sharp J.A."/>
            <person name="Nicholas K.R."/>
            <person name="Ray D.A."/>
            <person name="Kube M."/>
            <person name="Reinhardt R."/>
            <person name="Pringle T.H."/>
            <person name="Taylor J."/>
            <person name="Jones R.C."/>
            <person name="Nixon B."/>
            <person name="Dacheux J.L."/>
            <person name="Niwa H."/>
            <person name="Sekita Y."/>
            <person name="Huang X."/>
            <person name="Stark A."/>
            <person name="Kheradpour P."/>
            <person name="Kellis M."/>
            <person name="Flicek P."/>
            <person name="Chen Y."/>
            <person name="Webber C."/>
            <person name="Hardison R."/>
            <person name="Nelson J."/>
            <person name="Hallsworth-Pepin K."/>
            <person name="Delehaunty K."/>
            <person name="Markovic C."/>
            <person name="Minx P."/>
            <person name="Feng Y."/>
            <person name="Kremitzki C."/>
            <person name="Mitreva M."/>
            <person name="Glasscock J."/>
            <person name="Wylie T."/>
            <person name="Wohldmann P."/>
            <person name="Thiru P."/>
            <person name="Nhan M.N."/>
            <person name="Pohl C.S."/>
            <person name="Smith S.M."/>
            <person name="Hou S."/>
            <person name="Nefedov M."/>
            <person name="de Jong P.J."/>
            <person name="Renfree M.B."/>
            <person name="Mardis E.R."/>
            <person name="Wilson R.K."/>
        </authorList>
    </citation>
    <scope>NUCLEOTIDE SEQUENCE [LARGE SCALE GENOMIC DNA]</scope>
    <source>
        <strain evidence="17 18">Glennie</strain>
    </source>
</reference>
<evidence type="ECO:0000256" key="13">
    <source>
        <dbReference type="ARBA" id="ARBA00023136"/>
    </source>
</evidence>
<evidence type="ECO:0000256" key="3">
    <source>
        <dbReference type="ARBA" id="ARBA00007393"/>
    </source>
</evidence>
<evidence type="ECO:0000256" key="11">
    <source>
        <dbReference type="ARBA" id="ARBA00022989"/>
    </source>
</evidence>
<evidence type="ECO:0000256" key="9">
    <source>
        <dbReference type="ARBA" id="ARBA00022792"/>
    </source>
</evidence>
<dbReference type="Pfam" id="PF08040">
    <property type="entry name" value="NADH_oxidored"/>
    <property type="match status" value="1"/>
</dbReference>
<dbReference type="InterPro" id="IPR012575">
    <property type="entry name" value="NDUB1"/>
</dbReference>
<comment type="subunit">
    <text evidence="4">Complex I is composed of 45 different subunits.</text>
</comment>
<feature type="region of interest" description="Disordered" evidence="16">
    <location>
        <begin position="40"/>
        <end position="165"/>
    </location>
</feature>
<evidence type="ECO:0000256" key="2">
    <source>
        <dbReference type="ARBA" id="ARBA00004298"/>
    </source>
</evidence>
<evidence type="ECO:0000256" key="1">
    <source>
        <dbReference type="ARBA" id="ARBA00003335"/>
    </source>
</evidence>
<evidence type="ECO:0000256" key="10">
    <source>
        <dbReference type="ARBA" id="ARBA00022982"/>
    </source>
</evidence>
<keyword evidence="8" id="KW-0812">Transmembrane</keyword>
<dbReference type="Ensembl" id="ENSOANT00000006069.4">
    <property type="protein sequence ID" value="ENSOANP00000006067.4"/>
    <property type="gene ID" value="ENSOANG00000003820.4"/>
</dbReference>
<evidence type="ECO:0000256" key="12">
    <source>
        <dbReference type="ARBA" id="ARBA00023128"/>
    </source>
</evidence>
<keyword evidence="12" id="KW-0496">Mitochondrion</keyword>
<dbReference type="AlphaFoldDB" id="F6T6N0"/>
<keyword evidence="9" id="KW-0999">Mitochondrion inner membrane</keyword>
<evidence type="ECO:0000313" key="18">
    <source>
        <dbReference type="Proteomes" id="UP000002279"/>
    </source>
</evidence>
<evidence type="ECO:0000256" key="8">
    <source>
        <dbReference type="ARBA" id="ARBA00022692"/>
    </source>
</evidence>
<evidence type="ECO:0000313" key="17">
    <source>
        <dbReference type="Ensembl" id="ENSOANP00000006067.4"/>
    </source>
</evidence>
<feature type="compositionally biased region" description="Low complexity" evidence="16">
    <location>
        <begin position="118"/>
        <end position="129"/>
    </location>
</feature>
<keyword evidence="7" id="KW-0679">Respiratory chain</keyword>
<evidence type="ECO:0000256" key="14">
    <source>
        <dbReference type="ARBA" id="ARBA00030377"/>
    </source>
</evidence>
<dbReference type="PANTHER" id="PTHR15222:SF2">
    <property type="entry name" value="NADH DEHYDROGENASE [UBIQUINONE] 1 BETA SUBCOMPLEX SUBUNIT 1"/>
    <property type="match status" value="1"/>
</dbReference>
<gene>
    <name evidence="17" type="primary">NDUFB1</name>
</gene>
<dbReference type="PANTHER" id="PTHR15222">
    <property type="entry name" value="NADH DEHYDROGENASE [UBIQUINONE] 1 BETA SUBCOMPLEX SUBUNIT 1"/>
    <property type="match status" value="1"/>
</dbReference>
<sequence length="294" mass="32076">MYPSASHRAWRTVKRLRNTTIIIIICPSACWSAPHRVRGLEPKGERKKRPPSGGGKNGRKVRRVPRAQKAEASRRPHPPCRAALTAPRSSLSLPSDPSVQPRPREEGKNDALGPTQRSAGPGPSAATAAIFPRPGEASPSGRYHRPRRGGKQKNGALTSRLAGPTHRFPTGFHLLGGLKRKLFGFSKERKGTNGGPGGCCGDSPLWEVMVRSGRPRPPPPTLSFGGGRDGEGQAAEIMVNFVQIVCDHWVHVLVPMGFVIGWYLDKRSDEKLTAFANKSKLFGRELKSDEDTRK</sequence>
<keyword evidence="11" id="KW-1133">Transmembrane helix</keyword>
<evidence type="ECO:0000256" key="7">
    <source>
        <dbReference type="ARBA" id="ARBA00022660"/>
    </source>
</evidence>
<dbReference type="GeneTree" id="ENSGT00390000005052"/>
<feature type="compositionally biased region" description="Basic residues" evidence="16">
    <location>
        <begin position="142"/>
        <end position="151"/>
    </location>
</feature>
<name>F6T6N0_ORNAN</name>
<dbReference type="GO" id="GO:0045271">
    <property type="term" value="C:respiratory chain complex I"/>
    <property type="evidence" value="ECO:0000318"/>
    <property type="project" value="GO_Central"/>
</dbReference>
<keyword evidence="13" id="KW-0472">Membrane</keyword>
<keyword evidence="6" id="KW-0813">Transport</keyword>
<reference evidence="17" key="2">
    <citation type="submission" date="2025-08" db="UniProtKB">
        <authorList>
            <consortium name="Ensembl"/>
        </authorList>
    </citation>
    <scope>IDENTIFICATION</scope>
    <source>
        <strain evidence="17">Glennie</strain>
    </source>
</reference>
<dbReference type="Bgee" id="ENSOANG00000003820">
    <property type="expression patterns" value="Expressed in heart and 7 other cell types or tissues"/>
</dbReference>
<keyword evidence="10" id="KW-0249">Electron transport</keyword>
<evidence type="ECO:0000256" key="5">
    <source>
        <dbReference type="ARBA" id="ARBA00018678"/>
    </source>
</evidence>
<comment type="function">
    <text evidence="1">Accessory subunit of the mitochondrial membrane respiratory chain NADH dehydrogenase (Complex I) that is believed not to be involved in catalysis. Complex I functions in the transfer of electrons from NADH to the respiratory chain. The immediate electron acceptor for the enzyme is believed to be ubiquinone.</text>
</comment>
<comment type="similarity">
    <text evidence="3">Belongs to the complex I NDUFB1 subunit family.</text>
</comment>
<dbReference type="Proteomes" id="UP000002279">
    <property type="component" value="Chromosome 1"/>
</dbReference>
<feature type="compositionally biased region" description="Basic residues" evidence="16">
    <location>
        <begin position="57"/>
        <end position="66"/>
    </location>
</feature>
<feature type="compositionally biased region" description="Low complexity" evidence="16">
    <location>
        <begin position="89"/>
        <end position="98"/>
    </location>
</feature>
<dbReference type="STRING" id="9258.ENSOANP00000006067"/>
<evidence type="ECO:0000256" key="15">
    <source>
        <dbReference type="ARBA" id="ARBA00033364"/>
    </source>
</evidence>
<dbReference type="InParanoid" id="F6T6N0"/>
<dbReference type="HOGENOM" id="CLU_1109188_0_0_1"/>
<protein>
    <recommendedName>
        <fullName evidence="5">NADH dehydrogenase [ubiquinone] 1 beta subcomplex subunit 1</fullName>
    </recommendedName>
    <alternativeName>
        <fullName evidence="15">Complex I-MNLL</fullName>
    </alternativeName>
    <alternativeName>
        <fullName evidence="14">NADH-ubiquinone oxidoreductase MNLL subunit</fullName>
    </alternativeName>
</protein>
<keyword evidence="18" id="KW-1185">Reference proteome</keyword>
<evidence type="ECO:0000256" key="16">
    <source>
        <dbReference type="SAM" id="MobiDB-lite"/>
    </source>
</evidence>
<accession>F6T6N0</accession>
<proteinExistence type="inferred from homology"/>
<evidence type="ECO:0000256" key="6">
    <source>
        <dbReference type="ARBA" id="ARBA00022448"/>
    </source>
</evidence>